<dbReference type="InterPro" id="IPR027396">
    <property type="entry name" value="DsrEFH-like"/>
</dbReference>
<dbReference type="Pfam" id="PF02635">
    <property type="entry name" value="DsrE"/>
    <property type="match status" value="1"/>
</dbReference>
<proteinExistence type="inferred from homology"/>
<protein>
    <submittedName>
        <fullName evidence="2">Intracellular sulfur oxidation protein dsrF/TusC</fullName>
    </submittedName>
</protein>
<gene>
    <name evidence="2" type="primary">dsrF</name>
    <name evidence="2" type="ORF">MAGMO_0813</name>
</gene>
<evidence type="ECO:0000313" key="2">
    <source>
        <dbReference type="EMBL" id="CRH05014.1"/>
    </source>
</evidence>
<dbReference type="PANTHER" id="PTHR38780:SF1">
    <property type="entry name" value="PROTEIN TUSC"/>
    <property type="match status" value="1"/>
</dbReference>
<dbReference type="InterPro" id="IPR017462">
    <property type="entry name" value="Sulphur_relay_TusC/DsrF"/>
</dbReference>
<sequence>MSDDIKKIMFTVRKAPHGSIYVYEGLEVKLIMAAYDADISLVFMDDGVFALRAGQDTKELGIKGFEATYGVMVDYEIENVFVDRKSLEDRGMTEEDLLFIGEDEDTEEPIRPKIVDSADISKMMAEQHNILPF</sequence>
<dbReference type="InterPro" id="IPR003787">
    <property type="entry name" value="Sulphur_relay_DsrE/F-like"/>
</dbReference>
<accession>A0A1S7LG02</accession>
<dbReference type="EMBL" id="LO017727">
    <property type="protein sequence ID" value="CRH05014.1"/>
    <property type="molecule type" value="Genomic_DNA"/>
</dbReference>
<reference evidence="2" key="1">
    <citation type="submission" date="2015-04" db="EMBL/GenBank/DDBJ databases">
        <authorList>
            <person name="Syromyatnikov M.Y."/>
            <person name="Popov V.N."/>
        </authorList>
    </citation>
    <scope>NUCLEOTIDE SEQUENCE</scope>
    <source>
        <strain evidence="2">MO-1</strain>
    </source>
</reference>
<name>A0A1S7LG02_MAGMO</name>
<organism evidence="2">
    <name type="scientific">Magnetococcus massalia (strain MO-1)</name>
    <dbReference type="NCBI Taxonomy" id="451514"/>
    <lineage>
        <taxon>Bacteria</taxon>
        <taxon>Pseudomonadati</taxon>
        <taxon>Pseudomonadota</taxon>
        <taxon>Magnetococcia</taxon>
        <taxon>Magnetococcales</taxon>
        <taxon>Magnetococcaceae</taxon>
        <taxon>Magnetococcus</taxon>
    </lineage>
</organism>
<dbReference type="AlphaFoldDB" id="A0A1S7LG02"/>
<dbReference type="Gene3D" id="3.40.1260.10">
    <property type="entry name" value="DsrEFH-like"/>
    <property type="match status" value="1"/>
</dbReference>
<evidence type="ECO:0000256" key="1">
    <source>
        <dbReference type="ARBA" id="ARBA00005996"/>
    </source>
</evidence>
<dbReference type="PANTHER" id="PTHR38780">
    <property type="entry name" value="PROTEIN TUSC"/>
    <property type="match status" value="1"/>
</dbReference>
<comment type="similarity">
    <text evidence="1">Belongs to the DsrF/TusC family.</text>
</comment>
<dbReference type="SUPFAM" id="SSF75169">
    <property type="entry name" value="DsrEFH-like"/>
    <property type="match status" value="1"/>
</dbReference>